<dbReference type="AlphaFoldDB" id="A0A1Y2F3L7"/>
<dbReference type="GO" id="GO:0017168">
    <property type="term" value="F:5-oxoprolinase (ATP-hydrolyzing) activity"/>
    <property type="evidence" value="ECO:0007669"/>
    <property type="project" value="TreeGrafter"/>
</dbReference>
<evidence type="ECO:0000259" key="2">
    <source>
        <dbReference type="Pfam" id="PF05378"/>
    </source>
</evidence>
<dbReference type="GO" id="GO:0005829">
    <property type="term" value="C:cytosol"/>
    <property type="evidence" value="ECO:0007669"/>
    <property type="project" value="TreeGrafter"/>
</dbReference>
<reference evidence="3 4" key="1">
    <citation type="submission" date="2016-07" db="EMBL/GenBank/DDBJ databases">
        <title>Pervasive Adenine N6-methylation of Active Genes in Fungi.</title>
        <authorList>
            <consortium name="DOE Joint Genome Institute"/>
            <person name="Mondo S.J."/>
            <person name="Dannebaum R.O."/>
            <person name="Kuo R.C."/>
            <person name="Labutti K."/>
            <person name="Haridas S."/>
            <person name="Kuo A."/>
            <person name="Salamov A."/>
            <person name="Ahrendt S.R."/>
            <person name="Lipzen A."/>
            <person name="Sullivan W."/>
            <person name="Andreopoulos W.B."/>
            <person name="Clum A."/>
            <person name="Lindquist E."/>
            <person name="Daum C."/>
            <person name="Ramamoorthy G.K."/>
            <person name="Gryganskyi A."/>
            <person name="Culley D."/>
            <person name="Magnuson J.K."/>
            <person name="James T.Y."/>
            <person name="O'Malley M.A."/>
            <person name="Stajich J.E."/>
            <person name="Spatafora J.W."/>
            <person name="Visel A."/>
            <person name="Grigoriev I.V."/>
        </authorList>
    </citation>
    <scope>NUCLEOTIDE SEQUENCE [LARGE SCALE GENOMIC DNA]</scope>
    <source>
        <strain evidence="3 4">62-1032</strain>
    </source>
</reference>
<dbReference type="PANTHER" id="PTHR11365">
    <property type="entry name" value="5-OXOPROLINASE RELATED"/>
    <property type="match status" value="1"/>
</dbReference>
<dbReference type="PANTHER" id="PTHR11365:SF2">
    <property type="entry name" value="5-OXOPROLINASE"/>
    <property type="match status" value="1"/>
</dbReference>
<dbReference type="GO" id="GO:0006749">
    <property type="term" value="P:glutathione metabolic process"/>
    <property type="evidence" value="ECO:0007669"/>
    <property type="project" value="TreeGrafter"/>
</dbReference>
<dbReference type="Proteomes" id="UP000193467">
    <property type="component" value="Unassembled WGS sequence"/>
</dbReference>
<dbReference type="OrthoDB" id="3643at2759"/>
<organism evidence="3 4">
    <name type="scientific">Leucosporidium creatinivorum</name>
    <dbReference type="NCBI Taxonomy" id="106004"/>
    <lineage>
        <taxon>Eukaryota</taxon>
        <taxon>Fungi</taxon>
        <taxon>Dikarya</taxon>
        <taxon>Basidiomycota</taxon>
        <taxon>Pucciniomycotina</taxon>
        <taxon>Microbotryomycetes</taxon>
        <taxon>Leucosporidiales</taxon>
        <taxon>Leucosporidium</taxon>
    </lineage>
</organism>
<feature type="domain" description="Hydantoinase A/oxoprolinase" evidence="1">
    <location>
        <begin position="260"/>
        <end position="562"/>
    </location>
</feature>
<dbReference type="EMBL" id="MCGR01000029">
    <property type="protein sequence ID" value="ORY78471.1"/>
    <property type="molecule type" value="Genomic_DNA"/>
</dbReference>
<dbReference type="Pfam" id="PF01968">
    <property type="entry name" value="Hydantoinase_A"/>
    <property type="match status" value="1"/>
</dbReference>
<dbReference type="InterPro" id="IPR008040">
    <property type="entry name" value="Hydant_A_N"/>
</dbReference>
<dbReference type="Pfam" id="PF05378">
    <property type="entry name" value="Hydant_A_N"/>
    <property type="match status" value="1"/>
</dbReference>
<accession>A0A1Y2F3L7</accession>
<protein>
    <submittedName>
        <fullName evidence="3">Hydantoinase/oxoprolinase-domain-containing protein</fullName>
    </submittedName>
</protein>
<evidence type="ECO:0000259" key="1">
    <source>
        <dbReference type="Pfam" id="PF01968"/>
    </source>
</evidence>
<feature type="domain" description="Hydantoinase/oxoprolinase N-terminal" evidence="2">
    <location>
        <begin position="14"/>
        <end position="240"/>
    </location>
</feature>
<proteinExistence type="predicted"/>
<name>A0A1Y2F3L7_9BASI</name>
<dbReference type="InterPro" id="IPR045079">
    <property type="entry name" value="Oxoprolinase-like"/>
</dbReference>
<keyword evidence="4" id="KW-1185">Reference proteome</keyword>
<evidence type="ECO:0000313" key="3">
    <source>
        <dbReference type="EMBL" id="ORY78471.1"/>
    </source>
</evidence>
<dbReference type="InParanoid" id="A0A1Y2F3L7"/>
<sequence>MPHATYAVPPHSIRISCDRGGTFSDIHASYPDSNGDRKEIVFKLLSVDLANYPDAPAEGCRRVLEAVTGESIPRGTKLPTDKIEYIRLSTTVATNALLERKGAGFAFVVTKGFKDLLRIANQSRPGIFDLNVRRPKMLYENVLEVDERVTLVGYTSDPEFASKAVKFDERGAVISGHEGEIVRGLSGEAVRILKKPDVAQVTADLQALYDSGTRGLAICLAHSYTFQDHESLIASIAEKIGFTQVSVSSVLSPQIKMVPRATSTAADAYLTPVLKLYLKGFFAGFDDKLSTGSGDGARVEFMTSEGTLVNVDKFGGLKSLLSGPAGGVVGYSLTSWDEEVKQPLIGFDMGGTSTDVSRFGGSYETVFETITAGISIQSPQLKIDTVAAGGGSCLTFRNGLFNVGPESAGAHPGPACYRKGGPLAVTDANLILGRLLPDYFPKIFGKSEKEPLDVEASRAAFESLRSEINAFLGASGGQPMSLDEVAYGFIKVANETMARPIRSLTEARGFSTAKHALASFGGAGGQHACEIARSLGISTVLIHRFSSILSAYGLALADRAHEIQEPCAATWTLDTKDYFVSRVEKLKKEVVAELKAQGFAENMIETECYLNMRYDGSDTSLMTLAPADGSFDFQAAFFEAYKYEFGFLLDLNVVVDDVRVRGIGKTFDSLGETVYSEVARLSFAPAAASKSEGTTSMYFESTGRVDVPVYLLEKLEQGDLVEGPSLLLDGTQTLILDPKSEAKIASKHVFVTLSE</sequence>
<gene>
    <name evidence="3" type="ORF">BCR35DRAFT_352968</name>
</gene>
<comment type="caution">
    <text evidence="3">The sequence shown here is derived from an EMBL/GenBank/DDBJ whole genome shotgun (WGS) entry which is preliminary data.</text>
</comment>
<dbReference type="InterPro" id="IPR002821">
    <property type="entry name" value="Hydantoinase_A"/>
</dbReference>
<dbReference type="STRING" id="106004.A0A1Y2F3L7"/>
<evidence type="ECO:0000313" key="4">
    <source>
        <dbReference type="Proteomes" id="UP000193467"/>
    </source>
</evidence>